<dbReference type="AlphaFoldDB" id="F9WE02"/>
<organism evidence="2 3">
    <name type="scientific">Trypanosoma congolense (strain IL3000)</name>
    <dbReference type="NCBI Taxonomy" id="1068625"/>
    <lineage>
        <taxon>Eukaryota</taxon>
        <taxon>Discoba</taxon>
        <taxon>Euglenozoa</taxon>
        <taxon>Kinetoplastea</taxon>
        <taxon>Metakinetoplastina</taxon>
        <taxon>Trypanosomatida</taxon>
        <taxon>Trypanosomatidae</taxon>
        <taxon>Trypanosoma</taxon>
        <taxon>Nannomonas</taxon>
    </lineage>
</organism>
<name>F9WE02_TRYCI</name>
<feature type="compositionally biased region" description="Polar residues" evidence="1">
    <location>
        <begin position="1"/>
        <end position="15"/>
    </location>
</feature>
<feature type="region of interest" description="Disordered" evidence="1">
    <location>
        <begin position="76"/>
        <end position="107"/>
    </location>
</feature>
<feature type="compositionally biased region" description="Polar residues" evidence="1">
    <location>
        <begin position="246"/>
        <end position="255"/>
    </location>
</feature>
<protein>
    <submittedName>
        <fullName evidence="2">WGS project CAEQ00000000 data, annotated contig 2423</fullName>
    </submittedName>
</protein>
<gene>
    <name evidence="2" type="ORF">TCIL3000_0_60130</name>
</gene>
<feature type="compositionally biased region" description="Basic and acidic residues" evidence="1">
    <location>
        <begin position="228"/>
        <end position="241"/>
    </location>
</feature>
<evidence type="ECO:0000313" key="3">
    <source>
        <dbReference type="Proteomes" id="UP000000702"/>
    </source>
</evidence>
<accession>F9WE02</accession>
<reference evidence="3" key="1">
    <citation type="submission" date="2011-07" db="EMBL/GenBank/DDBJ databases">
        <title>Divergent evolution of antigenic variation in African trypanosomes.</title>
        <authorList>
            <person name="Jackson A.P."/>
            <person name="Berry A."/>
            <person name="Allison H.C."/>
            <person name="Burton P."/>
            <person name="Anderson J."/>
            <person name="Aslett M."/>
            <person name="Brown R."/>
            <person name="Corton N."/>
            <person name="Harris D."/>
            <person name="Hauser H."/>
            <person name="Gamble J."/>
            <person name="Gilderthorp R."/>
            <person name="McQuillan J."/>
            <person name="Quail M.A."/>
            <person name="Sanders M."/>
            <person name="Van Tonder A."/>
            <person name="Ginger M.L."/>
            <person name="Donelson J.E."/>
            <person name="Field M.C."/>
            <person name="Barry J.D."/>
            <person name="Berriman M."/>
            <person name="Hertz-Fowler C."/>
        </authorList>
    </citation>
    <scope>NUCLEOTIDE SEQUENCE [LARGE SCALE GENOMIC DNA]</scope>
    <source>
        <strain evidence="3">IL3000</strain>
    </source>
</reference>
<reference evidence="2 3" key="2">
    <citation type="journal article" date="2012" name="Proc. Natl. Acad. Sci. U.S.A.">
        <title>Antigenic diversity is generated by distinct evolutionary mechanisms in African trypanosome species.</title>
        <authorList>
            <person name="Jackson A.P."/>
            <person name="Berry A."/>
            <person name="Aslett M."/>
            <person name="Allison H.C."/>
            <person name="Burton P."/>
            <person name="Vavrova-Anderson J."/>
            <person name="Brown R."/>
            <person name="Browne H."/>
            <person name="Corton N."/>
            <person name="Hauser H."/>
            <person name="Gamble J."/>
            <person name="Gilderthorp R."/>
            <person name="Marcello L."/>
            <person name="McQuillan J."/>
            <person name="Otto T.D."/>
            <person name="Quail M.A."/>
            <person name="Sanders M.J."/>
            <person name="van Tonder A."/>
            <person name="Ginger M.L."/>
            <person name="Field M.C."/>
            <person name="Barry J.D."/>
            <person name="Hertz-Fowler C."/>
            <person name="Berriman M."/>
        </authorList>
    </citation>
    <scope>NUCLEOTIDE SEQUENCE [LARGE SCALE GENOMIC DNA]</scope>
    <source>
        <strain evidence="2 3">IL3000</strain>
    </source>
</reference>
<feature type="region of interest" description="Disordered" evidence="1">
    <location>
        <begin position="1"/>
        <end position="28"/>
    </location>
</feature>
<feature type="compositionally biased region" description="Low complexity" evidence="1">
    <location>
        <begin position="91"/>
        <end position="102"/>
    </location>
</feature>
<feature type="region of interest" description="Disordered" evidence="1">
    <location>
        <begin position="228"/>
        <end position="274"/>
    </location>
</feature>
<comment type="caution">
    <text evidence="2">The sequence shown here is derived from an EMBL/GenBank/DDBJ whole genome shotgun (WGS) entry which is preliminary data.</text>
</comment>
<keyword evidence="3" id="KW-1185">Reference proteome</keyword>
<feature type="compositionally biased region" description="Basic and acidic residues" evidence="1">
    <location>
        <begin position="16"/>
        <end position="26"/>
    </location>
</feature>
<evidence type="ECO:0000256" key="1">
    <source>
        <dbReference type="SAM" id="MobiDB-lite"/>
    </source>
</evidence>
<sequence length="514" mass="56811">MPKGETVSTPCSPQNTDDRSTRDSCGERAGAASSVVNFPFPPDVGGRFTPLLNDLHQQLMALDSLLQMYGEVSPAFTNCSDLTDRDESDGSRSSSSYADSWDTGQMSHNVDDAKQKEEGSGVDWDEVLSSQLLAAGRCEDVGAVCNNSRSSAAANSEELKENKPHHVGKSARACASARVSGKPLIRCKGDLILDACGWGSVLNSPPVSCDAAGRDTSVSKWECLPSHDDVSDHWASSDDRSSLSSPMEQTSSACGSSGEKTHLSDSPPFRGMASVPDRKVLPAIIRQNLPMFMRQCVGSLFKFHDDIAKHVKEVQRQLDSHHRRSCDYVSSRDFSAKQSKLNEAFINLNSLTDRLKTTKHLIRQEKRSLSDILELTEKPPRSLSTGEIITGTDSDPGSSLYSPLQSLRSDESLSLQSANSCICRTVPALRDSYLLVTELLYNRWWLKRLFAIFNNCPEALQQWELHLQEVGKTCYSVLENIYDNYVKEKKKIFRDSRVDKKCKKQVSRKPSTVA</sequence>
<evidence type="ECO:0000313" key="2">
    <source>
        <dbReference type="EMBL" id="CCD15507.1"/>
    </source>
</evidence>
<proteinExistence type="predicted"/>
<dbReference type="EMBL" id="CAEQ01001935">
    <property type="protein sequence ID" value="CCD15507.1"/>
    <property type="molecule type" value="Genomic_DNA"/>
</dbReference>
<dbReference type="VEuPathDB" id="TriTrypDB:TcIL3000_0_60130"/>
<dbReference type="Proteomes" id="UP000000702">
    <property type="component" value="Unassembled WGS sequence"/>
</dbReference>